<dbReference type="Pfam" id="PF14533">
    <property type="entry name" value="USP7_C2"/>
    <property type="match status" value="2"/>
</dbReference>
<gene>
    <name evidence="13" type="ORF">BB559_004054</name>
</gene>
<dbReference type="Gene3D" id="3.10.20.90">
    <property type="entry name" value="Phosphatidylinositol 3-kinase Catalytic Subunit, Chain A, domain 1"/>
    <property type="match status" value="2"/>
</dbReference>
<keyword evidence="6" id="KW-0833">Ubl conjugation pathway</keyword>
<dbReference type="STRING" id="61424.A0A2T9YGZ0"/>
<dbReference type="SUPFAM" id="SSF49599">
    <property type="entry name" value="TRAF domain-like"/>
    <property type="match status" value="1"/>
</dbReference>
<dbReference type="GO" id="GO:0005829">
    <property type="term" value="C:cytosol"/>
    <property type="evidence" value="ECO:0007669"/>
    <property type="project" value="TreeGrafter"/>
</dbReference>
<dbReference type="InterPro" id="IPR050164">
    <property type="entry name" value="Peptidase_C19"/>
</dbReference>
<evidence type="ECO:0000313" key="14">
    <source>
        <dbReference type="Proteomes" id="UP000245699"/>
    </source>
</evidence>
<dbReference type="InterPro" id="IPR024729">
    <property type="entry name" value="USP7_ICP0-binding_dom"/>
</dbReference>
<dbReference type="InterPro" id="IPR018200">
    <property type="entry name" value="USP_CS"/>
</dbReference>
<dbReference type="SMART" id="SM00061">
    <property type="entry name" value="MATH"/>
    <property type="match status" value="1"/>
</dbReference>
<dbReference type="InterPro" id="IPR038765">
    <property type="entry name" value="Papain-like_cys_pep_sf"/>
</dbReference>
<dbReference type="AlphaFoldDB" id="A0A2T9YGZ0"/>
<dbReference type="InterPro" id="IPR008974">
    <property type="entry name" value="TRAF-like"/>
</dbReference>
<dbReference type="Gene3D" id="3.90.70.10">
    <property type="entry name" value="Cysteine proteinases"/>
    <property type="match status" value="1"/>
</dbReference>
<accession>A0A2T9YGZ0</accession>
<evidence type="ECO:0000259" key="11">
    <source>
        <dbReference type="PROSITE" id="PS50144"/>
    </source>
</evidence>
<dbReference type="Pfam" id="PF00443">
    <property type="entry name" value="UCH"/>
    <property type="match status" value="1"/>
</dbReference>
<name>A0A2T9YGZ0_9FUNG</name>
<dbReference type="PROSITE" id="PS50144">
    <property type="entry name" value="MATH"/>
    <property type="match status" value="1"/>
</dbReference>
<dbReference type="InterPro" id="IPR029346">
    <property type="entry name" value="USP_C"/>
</dbReference>
<dbReference type="OrthoDB" id="289038at2759"/>
<evidence type="ECO:0000256" key="6">
    <source>
        <dbReference type="ARBA" id="ARBA00022786"/>
    </source>
</evidence>
<dbReference type="GO" id="GO:0006508">
    <property type="term" value="P:proteolysis"/>
    <property type="evidence" value="ECO:0007669"/>
    <property type="project" value="UniProtKB-KW"/>
</dbReference>
<dbReference type="SUPFAM" id="SSF54001">
    <property type="entry name" value="Cysteine proteinases"/>
    <property type="match status" value="1"/>
</dbReference>
<dbReference type="Pfam" id="PF22486">
    <property type="entry name" value="MATH_2"/>
    <property type="match status" value="1"/>
</dbReference>
<keyword evidence="5" id="KW-0645">Protease</keyword>
<sequence length="1201" mass="137024">MNYEVDSVGYIHWDIQSWGQLEQRSKGPTFEVAGHKWNILLYPRGNTAKDKVSIYLEYSDASTSKEGWHVCAQFLLAISSPQNPEVFIKNNAYHRFTSDESDWGFTNFTELQNLLIPNNQGISLLSDDKIRISAFVKVAIDKTGVLWHNFLNWDSRKQTGHIGLKNQGATCYMNSLLQSLYFTNMFRKAVYQIPTKNDDPNRSVSLALQRVFYELHTSPTSVGTTELTSSFGWDPTEAFMQHDVQEFNRVIQDNLETKMKGTKADGAIAKLFEGKMKSYIECVNVNYESSRIENYYDISLNVKGCKTLRDSFVDYCQVETLEGDNKYMAEGYGLQEAKKGVIFESFPPVLHLHLKRFEYDFAYDNMVKINDRHEFPLEIDLGEFLSKDADQNESWKYVLHGVLVHSGDLNSGHYFALIRTEIDGKWFKFDDDQVIPVAENEVFEENYGGELHHINSRISQPGENNLYENPPSLPARHSRPRTTNAYMLVYFRKSQLHNILEPITQDMIPQHLLLRNVHFKNNTGFDLVKMGDYLDFDPPIVHRVRKDTPFADFANYISKEMRVDARNLRFWTFMRRFNGTVRIDSPIPRNYNNLMIEDVQSTRIGTTQLPVLYCEVIDPLTENSDSIDYFNFSPKNPALVHIKYYDPYKKTIAGVGKLYLSELTVIKSIIPYLQKIQGFSKDTPITLYEEVYVGNVVKLNIEESLKEAQMQAGDIICFQKTLTDQDLQNFAKDDEALPTVSDYFDYISECIPVTFCKLPKFDNALNSSDSEELGSEIKPQPLDHVEMNLNLKLSYKQVAAHLAAKLGLPDSTKIHFVHASEAGVPRFPVTYDQSTTLFNMLPTVYQNHKNLQQLISLNRECIIFYEVLEVSLDQLEKLKKISVTFILDTLKNAHYFDVLVPKISDTQEMIDVIHNKVLPLLKSTEYVSNVASHGNKAADSVKSPAETALSSPLAKINKYSNDSSLPDVGSINWSNSCVYEVSNHEIVRLFDGSEPISSIDAHGSSVIFDMNAFESNVQGGDSGQDKKDTGGVDNYMETVDNEKADQMKMVKVFHFNKNNMRVHGIPFILRLYPNEQFYPTTWMRIKKKLGMSEKEFSKVRATIIRYSGQSSDVKPEYIDQLTSVEGVKEGGVDSGDGLASESKMELEQPLTAESKDLSNEDKPIVYLYDLVTHSNDILGLDHIDRSSRSRAHNESAIKILN</sequence>
<comment type="catalytic activity">
    <reaction evidence="1">
        <text>Thiol-dependent hydrolysis of ester, thioester, amide, peptide and isopeptide bonds formed by the C-terminal Gly of ubiquitin (a 76-residue protein attached to proteins as an intracellular targeting signal).</text>
        <dbReference type="EC" id="3.4.19.12"/>
    </reaction>
</comment>
<dbReference type="PROSITE" id="PS50235">
    <property type="entry name" value="USP_3"/>
    <property type="match status" value="1"/>
</dbReference>
<evidence type="ECO:0000256" key="3">
    <source>
        <dbReference type="ARBA" id="ARBA00009085"/>
    </source>
</evidence>
<proteinExistence type="inferred from homology"/>
<protein>
    <recommendedName>
        <fullName evidence="4">ubiquitinyl hydrolase 1</fullName>
        <ecNumber evidence="4">3.4.19.12</ecNumber>
    </recommendedName>
</protein>
<feature type="domain" description="USP" evidence="12">
    <location>
        <begin position="162"/>
        <end position="493"/>
    </location>
</feature>
<evidence type="ECO:0000256" key="2">
    <source>
        <dbReference type="ARBA" id="ARBA00004123"/>
    </source>
</evidence>
<evidence type="ECO:0000256" key="9">
    <source>
        <dbReference type="ARBA" id="ARBA00023242"/>
    </source>
</evidence>
<evidence type="ECO:0000256" key="10">
    <source>
        <dbReference type="SAM" id="MobiDB-lite"/>
    </source>
</evidence>
<keyword evidence="9" id="KW-0539">Nucleus</keyword>
<dbReference type="Proteomes" id="UP000245699">
    <property type="component" value="Unassembled WGS sequence"/>
</dbReference>
<dbReference type="EC" id="3.4.19.12" evidence="4"/>
<dbReference type="GO" id="GO:0004843">
    <property type="term" value="F:cysteine-type deubiquitinase activity"/>
    <property type="evidence" value="ECO:0007669"/>
    <property type="project" value="UniProtKB-EC"/>
</dbReference>
<evidence type="ECO:0000256" key="1">
    <source>
        <dbReference type="ARBA" id="ARBA00000707"/>
    </source>
</evidence>
<keyword evidence="7" id="KW-0378">Hydrolase</keyword>
<comment type="subcellular location">
    <subcellularLocation>
        <location evidence="2">Nucleus</location>
    </subcellularLocation>
</comment>
<dbReference type="InterPro" id="IPR028889">
    <property type="entry name" value="USP"/>
</dbReference>
<dbReference type="PANTHER" id="PTHR24006:SF644">
    <property type="entry name" value="UBIQUITIN CARBOXYL-TERMINAL HYDROLASE 7"/>
    <property type="match status" value="1"/>
</dbReference>
<dbReference type="GO" id="GO:0031647">
    <property type="term" value="P:regulation of protein stability"/>
    <property type="evidence" value="ECO:0007669"/>
    <property type="project" value="TreeGrafter"/>
</dbReference>
<feature type="region of interest" description="Disordered" evidence="10">
    <location>
        <begin position="1128"/>
        <end position="1154"/>
    </location>
</feature>
<dbReference type="GO" id="GO:0140492">
    <property type="term" value="F:metal-dependent deubiquitinase activity"/>
    <property type="evidence" value="ECO:0007669"/>
    <property type="project" value="UniProtKB-ARBA"/>
</dbReference>
<comment type="similarity">
    <text evidence="3">Belongs to the peptidase C19 family.</text>
</comment>
<dbReference type="Gene3D" id="2.60.210.10">
    <property type="entry name" value="Apoptosis, Tumor Necrosis Factor Receptor Associated Protein 2, Chain A"/>
    <property type="match status" value="1"/>
</dbReference>
<dbReference type="InterPro" id="IPR002083">
    <property type="entry name" value="MATH/TRAF_dom"/>
</dbReference>
<organism evidence="13 14">
    <name type="scientific">Furculomyces boomerangus</name>
    <dbReference type="NCBI Taxonomy" id="61424"/>
    <lineage>
        <taxon>Eukaryota</taxon>
        <taxon>Fungi</taxon>
        <taxon>Fungi incertae sedis</taxon>
        <taxon>Zoopagomycota</taxon>
        <taxon>Kickxellomycotina</taxon>
        <taxon>Harpellomycetes</taxon>
        <taxon>Harpellales</taxon>
        <taxon>Harpellaceae</taxon>
        <taxon>Furculomyces</taxon>
    </lineage>
</organism>
<keyword evidence="8" id="KW-0788">Thiol protease</keyword>
<dbReference type="InterPro" id="IPR001394">
    <property type="entry name" value="Peptidase_C19_UCH"/>
</dbReference>
<reference evidence="13 14" key="1">
    <citation type="journal article" date="2018" name="MBio">
        <title>Comparative Genomics Reveals the Core Gene Toolbox for the Fungus-Insect Symbiosis.</title>
        <authorList>
            <person name="Wang Y."/>
            <person name="Stata M."/>
            <person name="Wang W."/>
            <person name="Stajich J.E."/>
            <person name="White M.M."/>
            <person name="Moncalvo J.M."/>
        </authorList>
    </citation>
    <scope>NUCLEOTIDE SEQUENCE [LARGE SCALE GENOMIC DNA]</scope>
    <source>
        <strain evidence="13 14">AUS-77-4</strain>
    </source>
</reference>
<dbReference type="Pfam" id="PF12436">
    <property type="entry name" value="USP7_ICP0_bdg"/>
    <property type="match status" value="1"/>
</dbReference>
<evidence type="ECO:0000313" key="13">
    <source>
        <dbReference type="EMBL" id="PVU91601.1"/>
    </source>
</evidence>
<comment type="caution">
    <text evidence="13">The sequence shown here is derived from an EMBL/GenBank/DDBJ whole genome shotgun (WGS) entry which is preliminary data.</text>
</comment>
<dbReference type="PROSITE" id="PS00973">
    <property type="entry name" value="USP_2"/>
    <property type="match status" value="1"/>
</dbReference>
<dbReference type="GO" id="GO:0016579">
    <property type="term" value="P:protein deubiquitination"/>
    <property type="evidence" value="ECO:0007669"/>
    <property type="project" value="InterPro"/>
</dbReference>
<feature type="domain" description="MATH" evidence="11">
    <location>
        <begin position="8"/>
        <end position="136"/>
    </location>
</feature>
<dbReference type="CDD" id="cd02659">
    <property type="entry name" value="peptidase_C19C"/>
    <property type="match status" value="1"/>
</dbReference>
<evidence type="ECO:0000256" key="8">
    <source>
        <dbReference type="ARBA" id="ARBA00022807"/>
    </source>
</evidence>
<dbReference type="EMBL" id="MBFT01000406">
    <property type="protein sequence ID" value="PVU91601.1"/>
    <property type="molecule type" value="Genomic_DNA"/>
</dbReference>
<keyword evidence="14" id="KW-1185">Reference proteome</keyword>
<dbReference type="PANTHER" id="PTHR24006">
    <property type="entry name" value="UBIQUITIN CARBOXYL-TERMINAL HYDROLASE"/>
    <property type="match status" value="1"/>
</dbReference>
<evidence type="ECO:0000256" key="7">
    <source>
        <dbReference type="ARBA" id="ARBA00022801"/>
    </source>
</evidence>
<evidence type="ECO:0000259" key="12">
    <source>
        <dbReference type="PROSITE" id="PS50235"/>
    </source>
</evidence>
<evidence type="ECO:0000256" key="4">
    <source>
        <dbReference type="ARBA" id="ARBA00012759"/>
    </source>
</evidence>
<evidence type="ECO:0000256" key="5">
    <source>
        <dbReference type="ARBA" id="ARBA00022670"/>
    </source>
</evidence>
<dbReference type="GO" id="GO:0005634">
    <property type="term" value="C:nucleus"/>
    <property type="evidence" value="ECO:0007669"/>
    <property type="project" value="UniProtKB-SubCell"/>
</dbReference>
<dbReference type="FunFam" id="3.90.70.10:FF:000005">
    <property type="entry name" value="Ubiquitin carboxyl-terminal hydrolase 7"/>
    <property type="match status" value="1"/>
</dbReference>
<dbReference type="PROSITE" id="PS00972">
    <property type="entry name" value="USP_1"/>
    <property type="match status" value="1"/>
</dbReference>